<dbReference type="Proteomes" id="UP000220914">
    <property type="component" value="Unassembled WGS sequence"/>
</dbReference>
<dbReference type="InterPro" id="IPR006083">
    <property type="entry name" value="PRK/URK"/>
</dbReference>
<evidence type="ECO:0000256" key="1">
    <source>
        <dbReference type="ARBA" id="ARBA00009719"/>
    </source>
</evidence>
<dbReference type="Proteomes" id="UP000465302">
    <property type="component" value="Unassembled WGS sequence"/>
</dbReference>
<keyword evidence="3" id="KW-0808">Transferase</keyword>
<dbReference type="PROSITE" id="PS00567">
    <property type="entry name" value="PHOSPHORIBULOKINASE"/>
    <property type="match status" value="1"/>
</dbReference>
<evidence type="ECO:0000313" key="10">
    <source>
        <dbReference type="EMBL" id="GFG55675.1"/>
    </source>
</evidence>
<organism evidence="11 12">
    <name type="scientific">Mycolicibacterium agri</name>
    <name type="common">Mycobacterium agri</name>
    <dbReference type="NCBI Taxonomy" id="36811"/>
    <lineage>
        <taxon>Bacteria</taxon>
        <taxon>Bacillati</taxon>
        <taxon>Actinomycetota</taxon>
        <taxon>Actinomycetes</taxon>
        <taxon>Mycobacteriales</taxon>
        <taxon>Mycobacteriaceae</taxon>
        <taxon>Mycolicibacterium</taxon>
    </lineage>
</organism>
<evidence type="ECO:0000256" key="3">
    <source>
        <dbReference type="ARBA" id="ARBA00022679"/>
    </source>
</evidence>
<reference evidence="10" key="3">
    <citation type="submission" date="2020-02" db="EMBL/GenBank/DDBJ databases">
        <authorList>
            <person name="Matsumoto Y."/>
            <person name="Motooka D."/>
            <person name="Nakamura S."/>
        </authorList>
    </citation>
    <scope>NUCLEOTIDE SEQUENCE</scope>
    <source>
        <strain evidence="10">JCM 6377</strain>
    </source>
</reference>
<reference evidence="10 13" key="2">
    <citation type="journal article" date="2019" name="Emerg. Microbes Infect.">
        <title>Comprehensive subspecies identification of 175 nontuberculous mycobacteria species based on 7547 genomic profiles.</title>
        <authorList>
            <person name="Matsumoto Y."/>
            <person name="Kinjo T."/>
            <person name="Motooka D."/>
            <person name="Nabeya D."/>
            <person name="Jung N."/>
            <person name="Uechi K."/>
            <person name="Horii T."/>
            <person name="Iida T."/>
            <person name="Fujita J."/>
            <person name="Nakamura S."/>
        </authorList>
    </citation>
    <scope>NUCLEOTIDE SEQUENCE [LARGE SCALE GENOMIC DNA]</scope>
    <source>
        <strain evidence="10 13">JCM 6377</strain>
    </source>
</reference>
<comment type="similarity">
    <text evidence="1 8">Belongs to the phosphoribulokinase family.</text>
</comment>
<dbReference type="PRINTS" id="PR00478">
    <property type="entry name" value="PHRIBLKINASE"/>
</dbReference>
<evidence type="ECO:0000256" key="8">
    <source>
        <dbReference type="RuleBase" id="RU004082"/>
    </source>
</evidence>
<dbReference type="InterPro" id="IPR006082">
    <property type="entry name" value="PRK"/>
</dbReference>
<sequence length="299" mass="34144">MSRRHPIISVTGSSGAGTTSVMRTFEQIFRREGVNVAYVEGDSFHRYDRQEMKAAIAEAHARGDHSFSHFGPQANLFEELEELFRSYGETGTGRFRKYLHDETEAAPYSQPPGTFTPWEDLPPDTDMLFYEGLHGAIETDKVNVARHADLRIGVVPVINLEWIQKLHRDRFVRGYTSEAVTDTILRRMPDYVNYICPQFSNTDVNFQRVPMVDTSNPFIARTIPTADESMLIIRFRDPHGIDFPYLLAMLHDSFMSRPNTIVCPGGKMDLAMQLIFTPMILRLVERRNAALPDVELVTQ</sequence>
<accession>A0A2A7N914</accession>
<dbReference type="EC" id="2.7.1.19" evidence="2 8"/>
<dbReference type="GO" id="GO:0005975">
    <property type="term" value="P:carbohydrate metabolic process"/>
    <property type="evidence" value="ECO:0007669"/>
    <property type="project" value="InterPro"/>
</dbReference>
<proteinExistence type="inferred from homology"/>
<gene>
    <name evidence="11" type="ORF">CQY20_08485</name>
    <name evidence="10" type="ORF">MAGR_71160</name>
</gene>
<dbReference type="EMBL" id="PDCP01000011">
    <property type="protein sequence ID" value="PEG40263.1"/>
    <property type="molecule type" value="Genomic_DNA"/>
</dbReference>
<evidence type="ECO:0000256" key="5">
    <source>
        <dbReference type="ARBA" id="ARBA00022777"/>
    </source>
</evidence>
<keyword evidence="6" id="KW-0067">ATP-binding</keyword>
<name>A0A2A7N914_MYCAG</name>
<evidence type="ECO:0000313" key="12">
    <source>
        <dbReference type="Proteomes" id="UP000220914"/>
    </source>
</evidence>
<dbReference type="OrthoDB" id="9773443at2"/>
<evidence type="ECO:0000313" key="11">
    <source>
        <dbReference type="EMBL" id="PEG40263.1"/>
    </source>
</evidence>
<protein>
    <recommendedName>
        <fullName evidence="2 8">Phosphoribulokinase</fullName>
        <ecNumber evidence="2 8">2.7.1.19</ecNumber>
    </recommendedName>
</protein>
<evidence type="ECO:0000256" key="4">
    <source>
        <dbReference type="ARBA" id="ARBA00022741"/>
    </source>
</evidence>
<dbReference type="InterPro" id="IPR027417">
    <property type="entry name" value="P-loop_NTPase"/>
</dbReference>
<evidence type="ECO:0000256" key="7">
    <source>
        <dbReference type="ARBA" id="ARBA00047663"/>
    </source>
</evidence>
<dbReference type="EMBL" id="BLKS01000004">
    <property type="protein sequence ID" value="GFG55675.1"/>
    <property type="molecule type" value="Genomic_DNA"/>
</dbReference>
<dbReference type="SUPFAM" id="SSF52540">
    <property type="entry name" value="P-loop containing nucleoside triphosphate hydrolases"/>
    <property type="match status" value="1"/>
</dbReference>
<keyword evidence="12" id="KW-1185">Reference proteome</keyword>
<keyword evidence="4" id="KW-0547">Nucleotide-binding</keyword>
<evidence type="ECO:0000313" key="13">
    <source>
        <dbReference type="Proteomes" id="UP000465302"/>
    </source>
</evidence>
<comment type="catalytic activity">
    <reaction evidence="7 8">
        <text>D-ribulose 5-phosphate + ATP = D-ribulose 1,5-bisphosphate + ADP + H(+)</text>
        <dbReference type="Rhea" id="RHEA:19365"/>
        <dbReference type="ChEBI" id="CHEBI:15378"/>
        <dbReference type="ChEBI" id="CHEBI:30616"/>
        <dbReference type="ChEBI" id="CHEBI:57870"/>
        <dbReference type="ChEBI" id="CHEBI:58121"/>
        <dbReference type="ChEBI" id="CHEBI:456216"/>
        <dbReference type="EC" id="2.7.1.19"/>
    </reaction>
</comment>
<dbReference type="GO" id="GO:0005524">
    <property type="term" value="F:ATP binding"/>
    <property type="evidence" value="ECO:0007669"/>
    <property type="project" value="UniProtKB-KW"/>
</dbReference>
<evidence type="ECO:0000259" key="9">
    <source>
        <dbReference type="Pfam" id="PF00485"/>
    </source>
</evidence>
<comment type="caution">
    <text evidence="11">The sequence shown here is derived from an EMBL/GenBank/DDBJ whole genome shotgun (WGS) entry which is preliminary data.</text>
</comment>
<dbReference type="RefSeq" id="WP_097939627.1">
    <property type="nucleotide sequence ID" value="NZ_BLKS01000004.1"/>
</dbReference>
<evidence type="ECO:0000256" key="2">
    <source>
        <dbReference type="ARBA" id="ARBA00012042"/>
    </source>
</evidence>
<dbReference type="Pfam" id="PF00485">
    <property type="entry name" value="PRK"/>
    <property type="match status" value="1"/>
</dbReference>
<reference evidence="11 12" key="1">
    <citation type="submission" date="2017-10" db="EMBL/GenBank/DDBJ databases">
        <title>The new phylogeny of genus Mycobacterium.</title>
        <authorList>
            <person name="Tortoli E."/>
            <person name="Trovato A."/>
            <person name="Cirillo D.M."/>
        </authorList>
    </citation>
    <scope>NUCLEOTIDE SEQUENCE [LARGE SCALE GENOMIC DNA]</scope>
    <source>
        <strain evidence="11 12">CCUG37673</strain>
    </source>
</reference>
<keyword evidence="5 11" id="KW-0418">Kinase</keyword>
<feature type="domain" description="Phosphoribulokinase/uridine kinase" evidence="9">
    <location>
        <begin position="7"/>
        <end position="215"/>
    </location>
</feature>
<evidence type="ECO:0000256" key="6">
    <source>
        <dbReference type="ARBA" id="ARBA00022840"/>
    </source>
</evidence>
<dbReference type="Gene3D" id="3.40.50.300">
    <property type="entry name" value="P-loop containing nucleotide triphosphate hydrolases"/>
    <property type="match status" value="1"/>
</dbReference>
<dbReference type="AlphaFoldDB" id="A0A2A7N914"/>
<dbReference type="NCBIfam" id="NF011997">
    <property type="entry name" value="PRK15453.1"/>
    <property type="match status" value="1"/>
</dbReference>
<dbReference type="GO" id="GO:0008974">
    <property type="term" value="F:phosphoribulokinase activity"/>
    <property type="evidence" value="ECO:0007669"/>
    <property type="project" value="UniProtKB-EC"/>
</dbReference>